<dbReference type="InterPro" id="IPR013556">
    <property type="entry name" value="Flag_M-ring_C"/>
</dbReference>
<evidence type="ECO:0000313" key="4">
    <source>
        <dbReference type="EMBL" id="MWL49955.1"/>
    </source>
</evidence>
<feature type="region of interest" description="Disordered" evidence="1">
    <location>
        <begin position="1"/>
        <end position="52"/>
    </location>
</feature>
<protein>
    <submittedName>
        <fullName evidence="4">Flagellar M-ring protein FliF</fullName>
    </submittedName>
</protein>
<dbReference type="EMBL" id="WTMY01000996">
    <property type="protein sequence ID" value="MWL49955.1"/>
    <property type="molecule type" value="Genomic_DNA"/>
</dbReference>
<dbReference type="RefSeq" id="WP_284693706.1">
    <property type="nucleotide sequence ID" value="NZ_WTMY01000996.1"/>
</dbReference>
<feature type="transmembrane region" description="Helical" evidence="2">
    <location>
        <begin position="142"/>
        <end position="163"/>
    </location>
</feature>
<keyword evidence="2" id="KW-1133">Transmembrane helix</keyword>
<feature type="domain" description="Flagellar M-ring C-terminal" evidence="3">
    <location>
        <begin position="9"/>
        <end position="123"/>
    </location>
</feature>
<accession>A0A6L7A2G0</accession>
<reference evidence="4 5" key="1">
    <citation type="submission" date="2019-12" db="EMBL/GenBank/DDBJ databases">
        <title>Enteriobacteria Tanzani isolates_10432.</title>
        <authorList>
            <person name="Subbiah M."/>
            <person name="Call D."/>
        </authorList>
    </citation>
    <scope>NUCLEOTIDE SEQUENCE [LARGE SCALE GENOMIC DNA]</scope>
    <source>
        <strain evidence="4 5">10432wF6</strain>
    </source>
</reference>
<dbReference type="InterPro" id="IPR043427">
    <property type="entry name" value="YscJ/FliF"/>
</dbReference>
<evidence type="ECO:0000313" key="5">
    <source>
        <dbReference type="Proteomes" id="UP000487258"/>
    </source>
</evidence>
<keyword evidence="4" id="KW-0282">Flagellum</keyword>
<feature type="non-terminal residue" evidence="4">
    <location>
        <position position="1"/>
    </location>
</feature>
<gene>
    <name evidence="4" type="primary">fliF</name>
    <name evidence="4" type="ORF">GQM04_31650</name>
</gene>
<comment type="caution">
    <text evidence="4">The sequence shown here is derived from an EMBL/GenBank/DDBJ whole genome shotgun (WGS) entry which is preliminary data.</text>
</comment>
<keyword evidence="2" id="KW-0472">Membrane</keyword>
<keyword evidence="2" id="KW-0812">Transmembrane</keyword>
<keyword evidence="4" id="KW-0969">Cilium</keyword>
<organism evidence="4 5">
    <name type="scientific">Escherichia coli</name>
    <dbReference type="NCBI Taxonomy" id="562"/>
    <lineage>
        <taxon>Bacteria</taxon>
        <taxon>Pseudomonadati</taxon>
        <taxon>Pseudomonadota</taxon>
        <taxon>Gammaproteobacteria</taxon>
        <taxon>Enterobacterales</taxon>
        <taxon>Enterobacteriaceae</taxon>
        <taxon>Escherichia</taxon>
    </lineage>
</organism>
<evidence type="ECO:0000259" key="3">
    <source>
        <dbReference type="Pfam" id="PF08345"/>
    </source>
</evidence>
<dbReference type="PANTHER" id="PTHR30046:SF0">
    <property type="entry name" value="FLAGELLAR M-RING PROTEIN"/>
    <property type="match status" value="1"/>
</dbReference>
<name>A0A6L7A2G0_ECOLX</name>
<sequence length="253" mass="28012">REESVLDSDTNQVAMGVPGSLSNRPPVAANQMTNGTEENRSPEALSKHSESKRDYSYDRSVQHIQHPGFAVKRLNVAVVLNQNAPALKNWKPEQTTQLTALLNNAAGIDAQRGDNLTLSLLNFVPQVVPVEPVIPLWKDDSVLAWVRLIGCGLLALLLLFFVVRPVMKRLTAVRAPVITPEPEAVSEPWIAMPEEERKNVDLPSLPGDDSLPSQSSGLEVKLEFLQKLAMSDTDRVAEVLRQWITSNERIDNK</sequence>
<dbReference type="AlphaFoldDB" id="A0A6L7A2G0"/>
<feature type="compositionally biased region" description="Basic and acidic residues" evidence="1">
    <location>
        <begin position="37"/>
        <end position="52"/>
    </location>
</feature>
<evidence type="ECO:0000256" key="1">
    <source>
        <dbReference type="SAM" id="MobiDB-lite"/>
    </source>
</evidence>
<proteinExistence type="predicted"/>
<dbReference type="Proteomes" id="UP000487258">
    <property type="component" value="Unassembled WGS sequence"/>
</dbReference>
<keyword evidence="4" id="KW-0966">Cell projection</keyword>
<evidence type="ECO:0000256" key="2">
    <source>
        <dbReference type="SAM" id="Phobius"/>
    </source>
</evidence>
<dbReference type="PANTHER" id="PTHR30046">
    <property type="entry name" value="FLAGELLAR M-RING PROTEIN"/>
    <property type="match status" value="1"/>
</dbReference>
<dbReference type="Pfam" id="PF08345">
    <property type="entry name" value="YscJ_FliF_C"/>
    <property type="match status" value="1"/>
</dbReference>